<feature type="non-terminal residue" evidence="1">
    <location>
        <position position="51"/>
    </location>
</feature>
<keyword evidence="2" id="KW-1185">Reference proteome</keyword>
<evidence type="ECO:0000313" key="1">
    <source>
        <dbReference type="EMBL" id="KIL70432.1"/>
    </source>
</evidence>
<proteinExistence type="predicted"/>
<organism evidence="1 2">
    <name type="scientific">Amanita muscaria (strain Koide BX008)</name>
    <dbReference type="NCBI Taxonomy" id="946122"/>
    <lineage>
        <taxon>Eukaryota</taxon>
        <taxon>Fungi</taxon>
        <taxon>Dikarya</taxon>
        <taxon>Basidiomycota</taxon>
        <taxon>Agaricomycotina</taxon>
        <taxon>Agaricomycetes</taxon>
        <taxon>Agaricomycetidae</taxon>
        <taxon>Agaricales</taxon>
        <taxon>Pluteineae</taxon>
        <taxon>Amanitaceae</taxon>
        <taxon>Amanita</taxon>
    </lineage>
</organism>
<name>A0A0C2X7V7_AMAMK</name>
<sequence>MVLYGRGEGSCMIWNSALERSDSVSQQTHSSLSPTILHLFPSRSFDFSAPL</sequence>
<dbReference type="EMBL" id="KN818224">
    <property type="protein sequence ID" value="KIL70432.1"/>
    <property type="molecule type" value="Genomic_DNA"/>
</dbReference>
<gene>
    <name evidence="1" type="ORF">M378DRAFT_156558</name>
</gene>
<dbReference type="InParanoid" id="A0A0C2X7V7"/>
<dbReference type="AlphaFoldDB" id="A0A0C2X7V7"/>
<dbReference type="Proteomes" id="UP000054549">
    <property type="component" value="Unassembled WGS sequence"/>
</dbReference>
<evidence type="ECO:0000313" key="2">
    <source>
        <dbReference type="Proteomes" id="UP000054549"/>
    </source>
</evidence>
<accession>A0A0C2X7V7</accession>
<dbReference type="HOGENOM" id="CLU_3111799_0_0_1"/>
<reference evidence="1 2" key="1">
    <citation type="submission" date="2014-04" db="EMBL/GenBank/DDBJ databases">
        <title>Evolutionary Origins and Diversification of the Mycorrhizal Mutualists.</title>
        <authorList>
            <consortium name="DOE Joint Genome Institute"/>
            <consortium name="Mycorrhizal Genomics Consortium"/>
            <person name="Kohler A."/>
            <person name="Kuo A."/>
            <person name="Nagy L.G."/>
            <person name="Floudas D."/>
            <person name="Copeland A."/>
            <person name="Barry K.W."/>
            <person name="Cichocki N."/>
            <person name="Veneault-Fourrey C."/>
            <person name="LaButti K."/>
            <person name="Lindquist E.A."/>
            <person name="Lipzen A."/>
            <person name="Lundell T."/>
            <person name="Morin E."/>
            <person name="Murat C."/>
            <person name="Riley R."/>
            <person name="Ohm R."/>
            <person name="Sun H."/>
            <person name="Tunlid A."/>
            <person name="Henrissat B."/>
            <person name="Grigoriev I.V."/>
            <person name="Hibbett D.S."/>
            <person name="Martin F."/>
        </authorList>
    </citation>
    <scope>NUCLEOTIDE SEQUENCE [LARGE SCALE GENOMIC DNA]</scope>
    <source>
        <strain evidence="1 2">Koide BX008</strain>
    </source>
</reference>
<protein>
    <submittedName>
        <fullName evidence="1">Uncharacterized protein</fullName>
    </submittedName>
</protein>